<evidence type="ECO:0000313" key="2">
    <source>
        <dbReference type="EMBL" id="KAL3889385.1"/>
    </source>
</evidence>
<evidence type="ECO:0000259" key="1">
    <source>
        <dbReference type="PROSITE" id="PS50041"/>
    </source>
</evidence>
<dbReference type="InterPro" id="IPR016187">
    <property type="entry name" value="CTDL_fold"/>
</dbReference>
<comment type="caution">
    <text evidence="2">The sequence shown here is derived from an EMBL/GenBank/DDBJ whole genome shotgun (WGS) entry which is preliminary data.</text>
</comment>
<feature type="domain" description="C-type lectin" evidence="1">
    <location>
        <begin position="6"/>
        <end position="126"/>
    </location>
</feature>
<proteinExistence type="predicted"/>
<dbReference type="PROSITE" id="PS50041">
    <property type="entry name" value="C_TYPE_LECTIN_2"/>
    <property type="match status" value="1"/>
</dbReference>
<dbReference type="SUPFAM" id="SSF56436">
    <property type="entry name" value="C-type lectin-like"/>
    <property type="match status" value="1"/>
</dbReference>
<name>A0ABD3XT80_SINWO</name>
<dbReference type="Gene3D" id="3.10.100.10">
    <property type="entry name" value="Mannose-Binding Protein A, subunit A"/>
    <property type="match status" value="1"/>
</dbReference>
<organism evidence="2 3">
    <name type="scientific">Sinanodonta woodiana</name>
    <name type="common">Chinese pond mussel</name>
    <name type="synonym">Anodonta woodiana</name>
    <dbReference type="NCBI Taxonomy" id="1069815"/>
    <lineage>
        <taxon>Eukaryota</taxon>
        <taxon>Metazoa</taxon>
        <taxon>Spiralia</taxon>
        <taxon>Lophotrochozoa</taxon>
        <taxon>Mollusca</taxon>
        <taxon>Bivalvia</taxon>
        <taxon>Autobranchia</taxon>
        <taxon>Heteroconchia</taxon>
        <taxon>Palaeoheterodonta</taxon>
        <taxon>Unionida</taxon>
        <taxon>Unionoidea</taxon>
        <taxon>Unionidae</taxon>
        <taxon>Unioninae</taxon>
        <taxon>Sinanodonta</taxon>
    </lineage>
</organism>
<dbReference type="CDD" id="cd00037">
    <property type="entry name" value="CLECT"/>
    <property type="match status" value="1"/>
</dbReference>
<dbReference type="InterPro" id="IPR001304">
    <property type="entry name" value="C-type_lectin-like"/>
</dbReference>
<dbReference type="SMART" id="SM00034">
    <property type="entry name" value="CLECT"/>
    <property type="match status" value="1"/>
</dbReference>
<dbReference type="Pfam" id="PF00059">
    <property type="entry name" value="Lectin_C"/>
    <property type="match status" value="1"/>
</dbReference>
<reference evidence="2 3" key="1">
    <citation type="submission" date="2024-11" db="EMBL/GenBank/DDBJ databases">
        <title>Chromosome-level genome assembly of the freshwater bivalve Anodonta woodiana.</title>
        <authorList>
            <person name="Chen X."/>
        </authorList>
    </citation>
    <scope>NUCLEOTIDE SEQUENCE [LARGE SCALE GENOMIC DNA]</scope>
    <source>
        <strain evidence="2">MN2024</strain>
        <tissue evidence="2">Gills</tissue>
    </source>
</reference>
<gene>
    <name evidence="2" type="ORF">ACJMK2_001729</name>
</gene>
<keyword evidence="3" id="KW-1185">Reference proteome</keyword>
<sequence length="129" mass="14358">MYTGRCGPFCYRFERRTCTSFTNARQVCASEGGDLLNVDACYFDFFQNIAEQGEGCDSDVWLGASSASPGVDYITVRGDSIPQDTILWDFREPNPNEGGGCVGMDGGDNHALEDARCRFNKQYFCQIFI</sequence>
<accession>A0ABD3XT80</accession>
<evidence type="ECO:0000313" key="3">
    <source>
        <dbReference type="Proteomes" id="UP001634394"/>
    </source>
</evidence>
<dbReference type="InterPro" id="IPR016186">
    <property type="entry name" value="C-type_lectin-like/link_sf"/>
</dbReference>
<dbReference type="AlphaFoldDB" id="A0ABD3XT80"/>
<protein>
    <recommendedName>
        <fullName evidence="1">C-type lectin domain-containing protein</fullName>
    </recommendedName>
</protein>
<dbReference type="EMBL" id="JBJQND010000001">
    <property type="protein sequence ID" value="KAL3889385.1"/>
    <property type="molecule type" value="Genomic_DNA"/>
</dbReference>
<dbReference type="Proteomes" id="UP001634394">
    <property type="component" value="Unassembled WGS sequence"/>
</dbReference>